<dbReference type="EMBL" id="NKXS01003207">
    <property type="protein sequence ID" value="PIN10519.1"/>
    <property type="molecule type" value="Genomic_DNA"/>
</dbReference>
<dbReference type="PANTHER" id="PTHR23155">
    <property type="entry name" value="DISEASE RESISTANCE PROTEIN RP"/>
    <property type="match status" value="1"/>
</dbReference>
<dbReference type="AlphaFoldDB" id="A0A2G9GZ18"/>
<dbReference type="OrthoDB" id="878488at2759"/>
<dbReference type="InterPro" id="IPR044974">
    <property type="entry name" value="Disease_R_plants"/>
</dbReference>
<dbReference type="SUPFAM" id="SSF52540">
    <property type="entry name" value="P-loop containing nucleoside triphosphate hydrolases"/>
    <property type="match status" value="1"/>
</dbReference>
<dbReference type="InterPro" id="IPR058922">
    <property type="entry name" value="WHD_DRP"/>
</dbReference>
<keyword evidence="4" id="KW-0547">Nucleotide-binding</keyword>
<dbReference type="SUPFAM" id="SSF52058">
    <property type="entry name" value="L domain-like"/>
    <property type="match status" value="1"/>
</dbReference>
<dbReference type="Gene3D" id="1.10.8.430">
    <property type="entry name" value="Helical domain of apoptotic protease-activating factors"/>
    <property type="match status" value="1"/>
</dbReference>
<evidence type="ECO:0000256" key="7">
    <source>
        <dbReference type="SAM" id="Coils"/>
    </source>
</evidence>
<dbReference type="GO" id="GO:0051607">
    <property type="term" value="P:defense response to virus"/>
    <property type="evidence" value="ECO:0007669"/>
    <property type="project" value="UniProtKB-ARBA"/>
</dbReference>
<reference evidence="13" key="1">
    <citation type="journal article" date="2018" name="Gigascience">
        <title>Genome assembly of the Pink Ipe (Handroanthus impetiginosus, Bignoniaceae), a highly valued, ecologically keystone Neotropical timber forest tree.</title>
        <authorList>
            <person name="Silva-Junior O.B."/>
            <person name="Grattapaglia D."/>
            <person name="Novaes E."/>
            <person name="Collevatti R.G."/>
        </authorList>
    </citation>
    <scope>NUCLEOTIDE SEQUENCE [LARGE SCALE GENOMIC DNA]</scope>
    <source>
        <strain evidence="13">cv. UFG-1</strain>
    </source>
</reference>
<evidence type="ECO:0000259" key="9">
    <source>
        <dbReference type="Pfam" id="PF00931"/>
    </source>
</evidence>
<evidence type="ECO:0000256" key="6">
    <source>
        <dbReference type="ARBA" id="ARBA00022840"/>
    </source>
</evidence>
<keyword evidence="5" id="KW-0611">Plant defense</keyword>
<dbReference type="STRING" id="429701.A0A2G9GZ18"/>
<dbReference type="Gene3D" id="3.40.50.300">
    <property type="entry name" value="P-loop containing nucleotide triphosphate hydrolases"/>
    <property type="match status" value="1"/>
</dbReference>
<comment type="similarity">
    <text evidence="1">Belongs to the disease resistance NB-LRR family.</text>
</comment>
<dbReference type="InterPro" id="IPR036388">
    <property type="entry name" value="WH-like_DNA-bd_sf"/>
</dbReference>
<feature type="domain" description="Disease resistance N-terminal" evidence="10">
    <location>
        <begin position="5"/>
        <end position="87"/>
    </location>
</feature>
<dbReference type="InterPro" id="IPR041118">
    <property type="entry name" value="Rx_N"/>
</dbReference>
<dbReference type="PANTHER" id="PTHR23155:SF1193">
    <property type="entry name" value="DISEASE RESISTANCE PROTEIN RPP13-RELATED"/>
    <property type="match status" value="1"/>
</dbReference>
<sequence>MADAAVTFLLETVKQLLESYVDLISSAKNEFEQLKNDLDSLKALLEKADDMTDKDQTFKVLERQIREVVHDAEDTIEDCLITLRLEPKRRRWLHGSGSSSTTKFNLARAVKSVRDDKVTPMLKKAKEYIGEGSVRGGEQRPTTVKKVQIIREDNVVGFQDEEQTIVSYLKEEKEKLDVISIVGMPGLGKTTLAWKIFKNEEIQFQFPVRIWVYVSQDFNPKDVFLNILKGFTRQDLSGLSDYDLIQTLRAYLSNGKFLLVIDDLWKKEAWDAINDVLPNNNRMGKVLITSRELNVGKHANGAREPHRLRFLNDKESWELLQLEVFGKLDDCPQQLEEIGNIIARQCQGLPLSLVVIGGILLEQDSSTRPIGVIQNAWKEVSENVNEHVSKDERKRPSDMVALSYKNLPQDMRNCFVYLGVFPEGYEISVWTLTRLWVAEGFVQPNGRRHSLEEIAEGYVKDLINRNLLMAGKTSAAGEVKTCRVHDVIREFCKSKASILEKNMFLEIKKSGGVFQPQVSDIEKCRRLCIYSHLNNFLEEFLMGTLKAPLVRSFLYFSKDTNVDLESKYLSKITEAFRLLRVLDSKSIKFNQFPPKVHKLIHLRYITLCVDNLNILPPELSSLWNLQTLVADTKSRVLEVKANLWKMIQLRHVKTKAEIMLLVQAEKEDRGGENIQTLNRLSPKHCTPDVFKRARNLKRLGVRGDLNILLDNGKSFGDLDFLETLKLKHDLAYQSPSEEPMRGLPQRNYFPRNIKRLTLSTTYLDWADHMPTLGQIGTLEVLKLKDNAFVGPSWKAVSAAGFPRLQFLLIENINFFYWEASDDHFPSLWCLVLKNCENLSTIPEGLTKSLQMLKMDNVHQSAIESARKIEEAKKQIQEQKQARRGGFKLEIGPRGR</sequence>
<evidence type="ECO:0000313" key="12">
    <source>
        <dbReference type="EMBL" id="PIN10519.1"/>
    </source>
</evidence>
<proteinExistence type="inferred from homology"/>
<protein>
    <submittedName>
        <fullName evidence="12">Apoptotic ATPase</fullName>
    </submittedName>
</protein>
<dbReference type="Pfam" id="PF23559">
    <property type="entry name" value="WHD_DRP"/>
    <property type="match status" value="1"/>
</dbReference>
<dbReference type="InterPro" id="IPR032675">
    <property type="entry name" value="LRR_dom_sf"/>
</dbReference>
<dbReference type="GO" id="GO:0098542">
    <property type="term" value="P:defense response to other organism"/>
    <property type="evidence" value="ECO:0007669"/>
    <property type="project" value="TreeGrafter"/>
</dbReference>
<dbReference type="Gene3D" id="1.10.10.10">
    <property type="entry name" value="Winged helix-like DNA-binding domain superfamily/Winged helix DNA-binding domain"/>
    <property type="match status" value="1"/>
</dbReference>
<evidence type="ECO:0000259" key="10">
    <source>
        <dbReference type="Pfam" id="PF18052"/>
    </source>
</evidence>
<evidence type="ECO:0000259" key="11">
    <source>
        <dbReference type="Pfam" id="PF23559"/>
    </source>
</evidence>
<evidence type="ECO:0000313" key="13">
    <source>
        <dbReference type="Proteomes" id="UP000231279"/>
    </source>
</evidence>
<dbReference type="InterPro" id="IPR038005">
    <property type="entry name" value="RX-like_CC"/>
</dbReference>
<dbReference type="InterPro" id="IPR042197">
    <property type="entry name" value="Apaf_helical"/>
</dbReference>
<accession>A0A2G9GZ18</accession>
<dbReference type="InterPro" id="IPR002182">
    <property type="entry name" value="NB-ARC"/>
</dbReference>
<evidence type="ECO:0000256" key="4">
    <source>
        <dbReference type="ARBA" id="ARBA00022741"/>
    </source>
</evidence>
<evidence type="ECO:0000256" key="1">
    <source>
        <dbReference type="ARBA" id="ARBA00008894"/>
    </source>
</evidence>
<keyword evidence="2" id="KW-0433">Leucine-rich repeat</keyword>
<dbReference type="GO" id="GO:0043531">
    <property type="term" value="F:ADP binding"/>
    <property type="evidence" value="ECO:0007669"/>
    <property type="project" value="InterPro"/>
</dbReference>
<keyword evidence="13" id="KW-1185">Reference proteome</keyword>
<comment type="caution">
    <text evidence="12">The sequence shown here is derived from an EMBL/GenBank/DDBJ whole genome shotgun (WGS) entry which is preliminary data.</text>
</comment>
<keyword evidence="6" id="KW-0067">ATP-binding</keyword>
<dbReference type="FunFam" id="3.40.50.300:FF:001091">
    <property type="entry name" value="Probable disease resistance protein At1g61300"/>
    <property type="match status" value="1"/>
</dbReference>
<dbReference type="Gene3D" id="1.20.5.4130">
    <property type="match status" value="1"/>
</dbReference>
<dbReference type="InterPro" id="IPR027417">
    <property type="entry name" value="P-loop_NTPase"/>
</dbReference>
<dbReference type="PRINTS" id="PR00364">
    <property type="entry name" value="DISEASERSIST"/>
</dbReference>
<feature type="coiled-coil region" evidence="7">
    <location>
        <begin position="10"/>
        <end position="51"/>
    </location>
</feature>
<organism evidence="12 13">
    <name type="scientific">Handroanthus impetiginosus</name>
    <dbReference type="NCBI Taxonomy" id="429701"/>
    <lineage>
        <taxon>Eukaryota</taxon>
        <taxon>Viridiplantae</taxon>
        <taxon>Streptophyta</taxon>
        <taxon>Embryophyta</taxon>
        <taxon>Tracheophyta</taxon>
        <taxon>Spermatophyta</taxon>
        <taxon>Magnoliopsida</taxon>
        <taxon>eudicotyledons</taxon>
        <taxon>Gunneridae</taxon>
        <taxon>Pentapetalae</taxon>
        <taxon>asterids</taxon>
        <taxon>lamiids</taxon>
        <taxon>Lamiales</taxon>
        <taxon>Bignoniaceae</taxon>
        <taxon>Crescentiina</taxon>
        <taxon>Tabebuia alliance</taxon>
        <taxon>Handroanthus</taxon>
    </lineage>
</organism>
<feature type="domain" description="Disease resistance protein winged helix" evidence="11">
    <location>
        <begin position="420"/>
        <end position="491"/>
    </location>
</feature>
<keyword evidence="3" id="KW-0677">Repeat</keyword>
<keyword evidence="7" id="KW-0175">Coiled coil</keyword>
<evidence type="ECO:0000256" key="3">
    <source>
        <dbReference type="ARBA" id="ARBA00022737"/>
    </source>
</evidence>
<gene>
    <name evidence="12" type="ORF">CDL12_16891</name>
</gene>
<evidence type="ECO:0000256" key="5">
    <source>
        <dbReference type="ARBA" id="ARBA00022821"/>
    </source>
</evidence>
<dbReference type="FunFam" id="1.10.10.10:FF:000322">
    <property type="entry name" value="Probable disease resistance protein At1g63360"/>
    <property type="match status" value="1"/>
</dbReference>
<dbReference type="Pfam" id="PF00931">
    <property type="entry name" value="NB-ARC"/>
    <property type="match status" value="1"/>
</dbReference>
<feature type="domain" description="NB-ARC" evidence="9">
    <location>
        <begin position="163"/>
        <end position="327"/>
    </location>
</feature>
<dbReference type="Gene3D" id="3.80.10.10">
    <property type="entry name" value="Ribonuclease Inhibitor"/>
    <property type="match status" value="1"/>
</dbReference>
<feature type="region of interest" description="Disordered" evidence="8">
    <location>
        <begin position="873"/>
        <end position="895"/>
    </location>
</feature>
<dbReference type="GO" id="GO:0005524">
    <property type="term" value="F:ATP binding"/>
    <property type="evidence" value="ECO:0007669"/>
    <property type="project" value="UniProtKB-KW"/>
</dbReference>
<dbReference type="Proteomes" id="UP000231279">
    <property type="component" value="Unassembled WGS sequence"/>
</dbReference>
<dbReference type="CDD" id="cd14798">
    <property type="entry name" value="RX-CC_like"/>
    <property type="match status" value="1"/>
</dbReference>
<name>A0A2G9GZ18_9LAMI</name>
<evidence type="ECO:0000256" key="8">
    <source>
        <dbReference type="SAM" id="MobiDB-lite"/>
    </source>
</evidence>
<evidence type="ECO:0000256" key="2">
    <source>
        <dbReference type="ARBA" id="ARBA00022614"/>
    </source>
</evidence>
<dbReference type="Pfam" id="PF18052">
    <property type="entry name" value="Rx_N"/>
    <property type="match status" value="1"/>
</dbReference>